<gene>
    <name evidence="1" type="ORF">BpHYR1_027707</name>
</gene>
<comment type="caution">
    <text evidence="1">The sequence shown here is derived from an EMBL/GenBank/DDBJ whole genome shotgun (WGS) entry which is preliminary data.</text>
</comment>
<organism evidence="1 2">
    <name type="scientific">Brachionus plicatilis</name>
    <name type="common">Marine rotifer</name>
    <name type="synonym">Brachionus muelleri</name>
    <dbReference type="NCBI Taxonomy" id="10195"/>
    <lineage>
        <taxon>Eukaryota</taxon>
        <taxon>Metazoa</taxon>
        <taxon>Spiralia</taxon>
        <taxon>Gnathifera</taxon>
        <taxon>Rotifera</taxon>
        <taxon>Eurotatoria</taxon>
        <taxon>Monogononta</taxon>
        <taxon>Pseudotrocha</taxon>
        <taxon>Ploima</taxon>
        <taxon>Brachionidae</taxon>
        <taxon>Brachionus</taxon>
    </lineage>
</organism>
<dbReference type="Proteomes" id="UP000276133">
    <property type="component" value="Unassembled WGS sequence"/>
</dbReference>
<name>A0A3M7QIJ8_BRAPC</name>
<protein>
    <submittedName>
        <fullName evidence="1">Uncharacterized protein</fullName>
    </submittedName>
</protein>
<evidence type="ECO:0000313" key="1">
    <source>
        <dbReference type="EMBL" id="RNA11073.1"/>
    </source>
</evidence>
<evidence type="ECO:0000313" key="2">
    <source>
        <dbReference type="Proteomes" id="UP000276133"/>
    </source>
</evidence>
<keyword evidence="2" id="KW-1185">Reference proteome</keyword>
<dbReference type="EMBL" id="REGN01006050">
    <property type="protein sequence ID" value="RNA11073.1"/>
    <property type="molecule type" value="Genomic_DNA"/>
</dbReference>
<accession>A0A3M7QIJ8</accession>
<reference evidence="1 2" key="1">
    <citation type="journal article" date="2018" name="Sci. Rep.">
        <title>Genomic signatures of local adaptation to the degree of environmental predictability in rotifers.</title>
        <authorList>
            <person name="Franch-Gras L."/>
            <person name="Hahn C."/>
            <person name="Garcia-Roger E.M."/>
            <person name="Carmona M.J."/>
            <person name="Serra M."/>
            <person name="Gomez A."/>
        </authorList>
    </citation>
    <scope>NUCLEOTIDE SEQUENCE [LARGE SCALE GENOMIC DNA]</scope>
    <source>
        <strain evidence="1">HYR1</strain>
    </source>
</reference>
<sequence length="75" mass="8908">MHENKITLNRDEIETFNKRMDRITVNSCLQPRGTSMSHGMEIFIIIHTHDDYEDEDEFEPPTFLFEPHEVAEKNS</sequence>
<dbReference type="AlphaFoldDB" id="A0A3M7QIJ8"/>
<proteinExistence type="predicted"/>